<feature type="chain" id="PRO_5046488392" description="FTP domain-containing protein" evidence="1">
    <location>
        <begin position="20"/>
        <end position="162"/>
    </location>
</feature>
<proteinExistence type="predicted"/>
<keyword evidence="1" id="KW-0732">Signal</keyword>
<organism evidence="2 3">
    <name type="scientific">Mucilaginibacter sabulilitoris</name>
    <dbReference type="NCBI Taxonomy" id="1173583"/>
    <lineage>
        <taxon>Bacteria</taxon>
        <taxon>Pseudomonadati</taxon>
        <taxon>Bacteroidota</taxon>
        <taxon>Sphingobacteriia</taxon>
        <taxon>Sphingobacteriales</taxon>
        <taxon>Sphingobacteriaceae</taxon>
        <taxon>Mucilaginibacter</taxon>
    </lineage>
</organism>
<evidence type="ECO:0000313" key="3">
    <source>
        <dbReference type="Proteomes" id="UP001324380"/>
    </source>
</evidence>
<feature type="signal peptide" evidence="1">
    <location>
        <begin position="1"/>
        <end position="19"/>
    </location>
</feature>
<evidence type="ECO:0000256" key="1">
    <source>
        <dbReference type="SAM" id="SignalP"/>
    </source>
</evidence>
<dbReference type="EMBL" id="CP139558">
    <property type="protein sequence ID" value="WPU94314.1"/>
    <property type="molecule type" value="Genomic_DNA"/>
</dbReference>
<protein>
    <recommendedName>
        <fullName evidence="4">FTP domain-containing protein</fullName>
    </recommendedName>
</protein>
<dbReference type="Proteomes" id="UP001324380">
    <property type="component" value="Chromosome"/>
</dbReference>
<accession>A0ABZ0TN66</accession>
<gene>
    <name evidence="2" type="ORF">SNE25_02100</name>
</gene>
<dbReference type="RefSeq" id="WP_321563437.1">
    <property type="nucleotide sequence ID" value="NZ_CP139558.1"/>
</dbReference>
<keyword evidence="3" id="KW-1185">Reference proteome</keyword>
<sequence length="162" mass="18159">MKCTFMVLLLLSSSITSQAQKIKGYCYFSASIHLPSSDFYVFTTPKSFRYTPGSTYVLPPASHKLLATQTIENEIRTVDAQWPGLLPNQLISGTSTGNQEETIQLIKEKMKVIYTAQRHQAFRQNPVAVILFDIDTGQILFNYTLQSTPQVLENKSVANAAY</sequence>
<evidence type="ECO:0000313" key="2">
    <source>
        <dbReference type="EMBL" id="WPU94314.1"/>
    </source>
</evidence>
<evidence type="ECO:0008006" key="4">
    <source>
        <dbReference type="Google" id="ProtNLM"/>
    </source>
</evidence>
<reference evidence="2 3" key="1">
    <citation type="submission" date="2023-11" db="EMBL/GenBank/DDBJ databases">
        <title>Analysis of the Genomes of Mucilaginibacter gossypii cycad 4 and M. sabulilitoris SNA2: microbes with the potential for plant growth promotion.</title>
        <authorList>
            <person name="Hirsch A.M."/>
            <person name="Humm E."/>
            <person name="Rubbi M."/>
            <person name="Del Vecchio G."/>
            <person name="Ha S.M."/>
            <person name="Pellegrini M."/>
            <person name="Gunsalus R.P."/>
        </authorList>
    </citation>
    <scope>NUCLEOTIDE SEQUENCE [LARGE SCALE GENOMIC DNA]</scope>
    <source>
        <strain evidence="2 3">SNA2</strain>
    </source>
</reference>
<name>A0ABZ0TN66_9SPHI</name>